<name>A0ACC2EE73_DIPCM</name>
<accession>A0ACC2EE73</accession>
<reference evidence="2" key="1">
    <citation type="journal article" date="2024" name="Proc. Natl. Acad. Sci. U.S.A.">
        <title>Extraordinary preservation of gene collinearity over three hundred million years revealed in homosporous lycophytes.</title>
        <authorList>
            <person name="Li C."/>
            <person name="Wickell D."/>
            <person name="Kuo L.Y."/>
            <person name="Chen X."/>
            <person name="Nie B."/>
            <person name="Liao X."/>
            <person name="Peng D."/>
            <person name="Ji J."/>
            <person name="Jenkins J."/>
            <person name="Williams M."/>
            <person name="Shu S."/>
            <person name="Plott C."/>
            <person name="Barry K."/>
            <person name="Rajasekar S."/>
            <person name="Grimwood J."/>
            <person name="Han X."/>
            <person name="Sun S."/>
            <person name="Hou Z."/>
            <person name="He W."/>
            <person name="Dai G."/>
            <person name="Sun C."/>
            <person name="Schmutz J."/>
            <person name="Leebens-Mack J.H."/>
            <person name="Li F.W."/>
            <person name="Wang L."/>
        </authorList>
    </citation>
    <scope>NUCLEOTIDE SEQUENCE [LARGE SCALE GENOMIC DNA]</scope>
    <source>
        <strain evidence="2">cv. PW_Plant_1</strain>
    </source>
</reference>
<comment type="caution">
    <text evidence="1">The sequence shown here is derived from an EMBL/GenBank/DDBJ whole genome shotgun (WGS) entry which is preliminary data.</text>
</comment>
<protein>
    <submittedName>
        <fullName evidence="1">Uncharacterized protein</fullName>
    </submittedName>
</protein>
<sequence>MVIAAEPAEDYDELPSSNPLPPPPPRLSDREKRDRERQSSKDNGHGDGGGRLENLSNADFRRMVMETPRRGDEQHGRDKSRRNKKVEEEEGDGEKRAQRKFRPKPKEEEKLEEVEQPRYRDRAKERREDQNPDYDQTAAELGSLHAVAPPGTVDLRTSDAHRISIENSKFLGGDVEHTHLVKGLDYALLHKVRSEIDKQPEGEELVEDGKRRASKEDQTMAFRTSSAKLVYQWIVKPQTVNKVNEMFLPGRTAFVFDMDEEFSHDIPTTVHRSKADCPPPQETVTVGVDASVLERIAKIMAYLRLGSSGKLLKKKKKDKAEGREKGLSTLAIEDGAVEDLDKLPINQGVGSVTAGQQHDYDVMLPPPPPLWKAHSEDDQRVSLPPFVRARNEKDDIFEDVGVDYVVNTNTQNRSPGSEDMEESPRDGVRHLYFNEPGYGPVLPPQVGQDWQQQHGYDVVQGPTMPTAYQAEWQEYPLPAGESYAGPWPPEQYGYADQYLQAQIADYSLGAPMLASRDPRFMTQEEKDRGLGSVFKRDDQRLQQRRELDAREKDPNFISESYSECYPGYQEYNREIVESDEEEDLTKMDMGGRAKGRLHRWDFETEEDWAKYNEQKEAMPKAAFQFGVKMQDGRKTRKQNKDQKLTNELHKINQILDRKKKEKGGGTAYDDVGDYEEDTPHPGKRLRL</sequence>
<evidence type="ECO:0000313" key="1">
    <source>
        <dbReference type="EMBL" id="KAJ7564756.1"/>
    </source>
</evidence>
<evidence type="ECO:0000313" key="2">
    <source>
        <dbReference type="Proteomes" id="UP001162992"/>
    </source>
</evidence>
<organism evidence="1 2">
    <name type="scientific">Diphasiastrum complanatum</name>
    <name type="common">Issler's clubmoss</name>
    <name type="synonym">Lycopodium complanatum</name>
    <dbReference type="NCBI Taxonomy" id="34168"/>
    <lineage>
        <taxon>Eukaryota</taxon>
        <taxon>Viridiplantae</taxon>
        <taxon>Streptophyta</taxon>
        <taxon>Embryophyta</taxon>
        <taxon>Tracheophyta</taxon>
        <taxon>Lycopodiopsida</taxon>
        <taxon>Lycopodiales</taxon>
        <taxon>Lycopodiaceae</taxon>
        <taxon>Lycopodioideae</taxon>
        <taxon>Diphasiastrum</taxon>
    </lineage>
</organism>
<proteinExistence type="predicted"/>
<dbReference type="Proteomes" id="UP001162992">
    <property type="component" value="Chromosome 2"/>
</dbReference>
<gene>
    <name evidence="1" type="ORF">O6H91_02G032100</name>
</gene>
<keyword evidence="2" id="KW-1185">Reference proteome</keyword>
<dbReference type="EMBL" id="CM055093">
    <property type="protein sequence ID" value="KAJ7564756.1"/>
    <property type="molecule type" value="Genomic_DNA"/>
</dbReference>